<keyword evidence="5 6" id="KW-0472">Membrane</keyword>
<feature type="transmembrane region" description="Helical" evidence="6">
    <location>
        <begin position="189"/>
        <end position="210"/>
    </location>
</feature>
<comment type="subcellular location">
    <subcellularLocation>
        <location evidence="1">Membrane</location>
        <topology evidence="1">Multi-pass membrane protein</topology>
    </subcellularLocation>
</comment>
<feature type="transmembrane region" description="Helical" evidence="6">
    <location>
        <begin position="422"/>
        <end position="443"/>
    </location>
</feature>
<feature type="transmembrane region" description="Helical" evidence="6">
    <location>
        <begin position="278"/>
        <end position="298"/>
    </location>
</feature>
<evidence type="ECO:0000256" key="6">
    <source>
        <dbReference type="SAM" id="Phobius"/>
    </source>
</evidence>
<dbReference type="InterPro" id="IPR044644">
    <property type="entry name" value="DinF-like"/>
</dbReference>
<dbReference type="Proteomes" id="UP000029578">
    <property type="component" value="Unassembled WGS sequence"/>
</dbReference>
<feature type="transmembrane region" description="Helical" evidence="6">
    <location>
        <begin position="88"/>
        <end position="110"/>
    </location>
</feature>
<organism evidence="7 8">
    <name type="scientific">Prevotella melaninogenica DNF00666</name>
    <dbReference type="NCBI Taxonomy" id="1401073"/>
    <lineage>
        <taxon>Bacteria</taxon>
        <taxon>Pseudomonadati</taxon>
        <taxon>Bacteroidota</taxon>
        <taxon>Bacteroidia</taxon>
        <taxon>Bacteroidales</taxon>
        <taxon>Prevotellaceae</taxon>
        <taxon>Prevotella</taxon>
    </lineage>
</organism>
<dbReference type="RefSeq" id="WP_197060197.1">
    <property type="nucleotide sequence ID" value="NZ_JRNS01000080.1"/>
</dbReference>
<comment type="caution">
    <text evidence="7">The sequence shown here is derived from an EMBL/GenBank/DDBJ whole genome shotgun (WGS) entry which is preliminary data.</text>
</comment>
<protein>
    <submittedName>
        <fullName evidence="7">GntR family transcriptional regulator</fullName>
    </submittedName>
</protein>
<dbReference type="EMBL" id="JRNS01000080">
    <property type="protein sequence ID" value="KGF56305.1"/>
    <property type="molecule type" value="Genomic_DNA"/>
</dbReference>
<dbReference type="GO" id="GO:0015297">
    <property type="term" value="F:antiporter activity"/>
    <property type="evidence" value="ECO:0007669"/>
    <property type="project" value="InterPro"/>
</dbReference>
<feature type="transmembrane region" description="Helical" evidence="6">
    <location>
        <begin position="130"/>
        <end position="153"/>
    </location>
</feature>
<comment type="similarity">
    <text evidence="2">Belongs to the multi antimicrobial extrusion (MATE) (TC 2.A.66.1) family.</text>
</comment>
<name>A0A096BB75_9BACT</name>
<evidence type="ECO:0000256" key="4">
    <source>
        <dbReference type="ARBA" id="ARBA00022989"/>
    </source>
</evidence>
<evidence type="ECO:0000256" key="3">
    <source>
        <dbReference type="ARBA" id="ARBA00022692"/>
    </source>
</evidence>
<evidence type="ECO:0000256" key="2">
    <source>
        <dbReference type="ARBA" id="ARBA00010199"/>
    </source>
</evidence>
<accession>A0A096BB75</accession>
<sequence length="450" mass="49880">MQLLDNWNKEILRLAIPSIISNVTVPLLGLIDLAVVGHIGNEAYISAIAVGSMIFNVMYWLLGFLRMGTSGMTSQAYGRQDGQECMNILVRTLTIGVGMGVLFIVAQRGIEWGMLRLMNTPEASWHFVATYFRIVIWGAPAMLGLYGMTGWFIGMQDTRTPMMVAVLQNVVNILASLFFVFVFDWKISGVAAGTALAQWAGFVVSLYAAYKRITSGKERGLTFGKERCVALQTTFRHVFIMRGKWGEFFRVNKDIFLRTLCLVAVNFFFTSAGGKQGAMMLAVNTLLMTLFTLFSYLMDGFAYAGEALSGKYYGAGDKEGLHITVRRLFGFGIIMALMFTAVYVFGGVGFLRLLTSDTAVVTAAQPYLSWAYLIPIAGMAAFVLDGVFIGLTATKGMLFSTAMAMITFFVVYYLFWNSHGNNALWIAFLSFLGMRGFASILWARRYLVII</sequence>
<feature type="transmembrane region" description="Helical" evidence="6">
    <location>
        <begin position="165"/>
        <end position="183"/>
    </location>
</feature>
<reference evidence="7 8" key="1">
    <citation type="submission" date="2014-07" db="EMBL/GenBank/DDBJ databases">
        <authorList>
            <person name="McCorrison J."/>
            <person name="Sanka R."/>
            <person name="Torralba M."/>
            <person name="Gillis M."/>
            <person name="Haft D.H."/>
            <person name="Methe B."/>
            <person name="Sutton G."/>
            <person name="Nelson K.E."/>
        </authorList>
    </citation>
    <scope>NUCLEOTIDE SEQUENCE [LARGE SCALE GENOMIC DNA]</scope>
    <source>
        <strain evidence="7 8">DNF00666</strain>
    </source>
</reference>
<dbReference type="PANTHER" id="PTHR42893">
    <property type="entry name" value="PROTEIN DETOXIFICATION 44, CHLOROPLASTIC-RELATED"/>
    <property type="match status" value="1"/>
</dbReference>
<dbReference type="InterPro" id="IPR002528">
    <property type="entry name" value="MATE_fam"/>
</dbReference>
<feature type="transmembrane region" description="Helical" evidence="6">
    <location>
        <begin position="43"/>
        <end position="67"/>
    </location>
</feature>
<dbReference type="CDD" id="cd13136">
    <property type="entry name" value="MATE_DinF_like"/>
    <property type="match status" value="1"/>
</dbReference>
<keyword evidence="4 6" id="KW-1133">Transmembrane helix</keyword>
<feature type="transmembrane region" description="Helical" evidence="6">
    <location>
        <begin position="12"/>
        <end position="31"/>
    </location>
</feature>
<evidence type="ECO:0000313" key="7">
    <source>
        <dbReference type="EMBL" id="KGF56305.1"/>
    </source>
</evidence>
<dbReference type="GO" id="GO:0042910">
    <property type="term" value="F:xenobiotic transmembrane transporter activity"/>
    <property type="evidence" value="ECO:0007669"/>
    <property type="project" value="InterPro"/>
</dbReference>
<evidence type="ECO:0000256" key="1">
    <source>
        <dbReference type="ARBA" id="ARBA00004141"/>
    </source>
</evidence>
<feature type="transmembrane region" description="Helical" evidence="6">
    <location>
        <begin position="328"/>
        <end position="350"/>
    </location>
</feature>
<feature type="transmembrane region" description="Helical" evidence="6">
    <location>
        <begin position="398"/>
        <end position="416"/>
    </location>
</feature>
<gene>
    <name evidence="7" type="ORF">HMPREF0661_01110</name>
</gene>
<dbReference type="AlphaFoldDB" id="A0A096BB75"/>
<dbReference type="Pfam" id="PF01554">
    <property type="entry name" value="MatE"/>
    <property type="match status" value="2"/>
</dbReference>
<evidence type="ECO:0000313" key="8">
    <source>
        <dbReference type="Proteomes" id="UP000029578"/>
    </source>
</evidence>
<proteinExistence type="inferred from homology"/>
<dbReference type="NCBIfam" id="TIGR00797">
    <property type="entry name" value="matE"/>
    <property type="match status" value="1"/>
</dbReference>
<dbReference type="PANTHER" id="PTHR42893:SF46">
    <property type="entry name" value="PROTEIN DETOXIFICATION 44, CHLOROPLASTIC"/>
    <property type="match status" value="1"/>
</dbReference>
<feature type="transmembrane region" description="Helical" evidence="6">
    <location>
        <begin position="370"/>
        <end position="391"/>
    </location>
</feature>
<feature type="transmembrane region" description="Helical" evidence="6">
    <location>
        <begin position="255"/>
        <end position="272"/>
    </location>
</feature>
<dbReference type="GO" id="GO:0005886">
    <property type="term" value="C:plasma membrane"/>
    <property type="evidence" value="ECO:0007669"/>
    <property type="project" value="TreeGrafter"/>
</dbReference>
<evidence type="ECO:0000256" key="5">
    <source>
        <dbReference type="ARBA" id="ARBA00023136"/>
    </source>
</evidence>
<keyword evidence="3 6" id="KW-0812">Transmembrane</keyword>